<evidence type="ECO:0000313" key="4">
    <source>
        <dbReference type="EMBL" id="TPX77162.1"/>
    </source>
</evidence>
<feature type="region of interest" description="Disordered" evidence="1">
    <location>
        <begin position="415"/>
        <end position="436"/>
    </location>
</feature>
<keyword evidence="3" id="KW-0732">Signal</keyword>
<feature type="signal peptide" evidence="3">
    <location>
        <begin position="1"/>
        <end position="19"/>
    </location>
</feature>
<reference evidence="4 5" key="1">
    <citation type="journal article" date="2019" name="Sci. Rep.">
        <title>Comparative genomics of chytrid fungi reveal insights into the obligate biotrophic and pathogenic lifestyle of Synchytrium endobioticum.</title>
        <authorList>
            <person name="van de Vossenberg B.T.L.H."/>
            <person name="Warris S."/>
            <person name="Nguyen H.D.T."/>
            <person name="van Gent-Pelzer M.P.E."/>
            <person name="Joly D.L."/>
            <person name="van de Geest H.C."/>
            <person name="Bonants P.J.M."/>
            <person name="Smith D.S."/>
            <person name="Levesque C.A."/>
            <person name="van der Lee T.A.J."/>
        </authorList>
    </citation>
    <scope>NUCLEOTIDE SEQUENCE [LARGE SCALE GENOMIC DNA]</scope>
    <source>
        <strain evidence="4 5">CBS 675.73</strain>
    </source>
</reference>
<accession>A0A507FLP0</accession>
<evidence type="ECO:0008006" key="6">
    <source>
        <dbReference type="Google" id="ProtNLM"/>
    </source>
</evidence>
<feature type="compositionally biased region" description="Low complexity" evidence="1">
    <location>
        <begin position="103"/>
        <end position="117"/>
    </location>
</feature>
<dbReference type="OrthoDB" id="2121925at2759"/>
<proteinExistence type="predicted"/>
<keyword evidence="2" id="KW-0812">Transmembrane</keyword>
<gene>
    <name evidence="4" type="ORF">CcCBS67573_g01588</name>
</gene>
<feature type="transmembrane region" description="Helical" evidence="2">
    <location>
        <begin position="205"/>
        <end position="226"/>
    </location>
</feature>
<keyword evidence="2" id="KW-0472">Membrane</keyword>
<evidence type="ECO:0000313" key="5">
    <source>
        <dbReference type="Proteomes" id="UP000320333"/>
    </source>
</evidence>
<organism evidence="4 5">
    <name type="scientific">Chytriomyces confervae</name>
    <dbReference type="NCBI Taxonomy" id="246404"/>
    <lineage>
        <taxon>Eukaryota</taxon>
        <taxon>Fungi</taxon>
        <taxon>Fungi incertae sedis</taxon>
        <taxon>Chytridiomycota</taxon>
        <taxon>Chytridiomycota incertae sedis</taxon>
        <taxon>Chytridiomycetes</taxon>
        <taxon>Chytridiales</taxon>
        <taxon>Chytriomycetaceae</taxon>
        <taxon>Chytriomyces</taxon>
    </lineage>
</organism>
<feature type="chain" id="PRO_5021410259" description="THH1/TOM1/TOM3 domain-containing protein" evidence="3">
    <location>
        <begin position="20"/>
        <end position="436"/>
    </location>
</feature>
<evidence type="ECO:0000256" key="2">
    <source>
        <dbReference type="SAM" id="Phobius"/>
    </source>
</evidence>
<feature type="transmembrane region" description="Helical" evidence="2">
    <location>
        <begin position="362"/>
        <end position="384"/>
    </location>
</feature>
<dbReference type="EMBL" id="QEAP01000027">
    <property type="protein sequence ID" value="TPX77162.1"/>
    <property type="molecule type" value="Genomic_DNA"/>
</dbReference>
<feature type="transmembrane region" description="Helical" evidence="2">
    <location>
        <begin position="322"/>
        <end position="342"/>
    </location>
</feature>
<feature type="transmembrane region" description="Helical" evidence="2">
    <location>
        <begin position="289"/>
        <end position="310"/>
    </location>
</feature>
<evidence type="ECO:0000256" key="1">
    <source>
        <dbReference type="SAM" id="MobiDB-lite"/>
    </source>
</evidence>
<feature type="transmembrane region" description="Helical" evidence="2">
    <location>
        <begin position="140"/>
        <end position="161"/>
    </location>
</feature>
<protein>
    <recommendedName>
        <fullName evidence="6">THH1/TOM1/TOM3 domain-containing protein</fullName>
    </recommendedName>
</protein>
<evidence type="ECO:0000256" key="3">
    <source>
        <dbReference type="SAM" id="SignalP"/>
    </source>
</evidence>
<dbReference type="Proteomes" id="UP000320333">
    <property type="component" value="Unassembled WGS sequence"/>
</dbReference>
<name>A0A507FLP0_9FUNG</name>
<feature type="region of interest" description="Disordered" evidence="1">
    <location>
        <begin position="102"/>
        <end position="122"/>
    </location>
</feature>
<sequence length="436" mass="47686">MRFSVVPIASLLTALCASAAGVHRVFPGDQVAPDQQRQQRLSSASSNKGLARFLINQPVAANARPLFAAGEAATTESSTGQDVPTADGGISAAGNATALFPFSNSTQGTTNSTQGTSPAGPGRARGPLNYALLVKWSSPAAAWAFMGVTVAITVAVTYNLLFQAKTFHSKAVYVYLLIWCLARITCFALRGAILTGDNGQNYALYQWSSMVAALGFMPLAEAMAVVTVESSAMVYGMKRKTAKIWDLTVKAFFIFFGVCVAGFVFDYTLNKPFGSNAKDFSYLIALREIGFNGLILLTVYTLVGSAFNFVDVARKMKVPNEFWNRFRMLMAVTILQSLLILVKLAYTSYRNWNPAELRDEHLWYIISIVPEYLFMCFYCTHYFLRVFDDIELKHGKYSAEEGKWVKSSLDLEPAPVSVSPSDMKPLPSPSPTPSSK</sequence>
<keyword evidence="5" id="KW-1185">Reference proteome</keyword>
<keyword evidence="2" id="KW-1133">Transmembrane helix</keyword>
<feature type="transmembrane region" description="Helical" evidence="2">
    <location>
        <begin position="173"/>
        <end position="193"/>
    </location>
</feature>
<comment type="caution">
    <text evidence="4">The sequence shown here is derived from an EMBL/GenBank/DDBJ whole genome shotgun (WGS) entry which is preliminary data.</text>
</comment>
<feature type="compositionally biased region" description="Pro residues" evidence="1">
    <location>
        <begin position="426"/>
        <end position="436"/>
    </location>
</feature>
<feature type="transmembrane region" description="Helical" evidence="2">
    <location>
        <begin position="247"/>
        <end position="269"/>
    </location>
</feature>
<dbReference type="AlphaFoldDB" id="A0A507FLP0"/>